<accession>A0A8T4KSF3</accession>
<feature type="transmembrane region" description="Helical" evidence="2">
    <location>
        <begin position="840"/>
        <end position="859"/>
    </location>
</feature>
<keyword evidence="2" id="KW-0472">Membrane</keyword>
<keyword evidence="2" id="KW-1133">Transmembrane helix</keyword>
<dbReference type="EMBL" id="JAGVWB010000005">
    <property type="protein sequence ID" value="MBS3057963.1"/>
    <property type="molecule type" value="Genomic_DNA"/>
</dbReference>
<reference evidence="3" key="2">
    <citation type="submission" date="2021-05" db="EMBL/GenBank/DDBJ databases">
        <title>Protein family content uncovers lineage relationships and bacterial pathway maintenance mechanisms in DPANN archaea.</title>
        <authorList>
            <person name="Castelle C.J."/>
            <person name="Meheust R."/>
            <person name="Jaffe A.L."/>
            <person name="Seitz K."/>
            <person name="Gong X."/>
            <person name="Baker B.J."/>
            <person name="Banfield J.F."/>
        </authorList>
    </citation>
    <scope>NUCLEOTIDE SEQUENCE</scope>
    <source>
        <strain evidence="3">RIFCSPLOWO2_01_FULL_43_13</strain>
    </source>
</reference>
<feature type="compositionally biased region" description="Gly residues" evidence="1">
    <location>
        <begin position="630"/>
        <end position="642"/>
    </location>
</feature>
<feature type="region of interest" description="Disordered" evidence="1">
    <location>
        <begin position="802"/>
        <end position="834"/>
    </location>
</feature>
<evidence type="ECO:0000256" key="2">
    <source>
        <dbReference type="SAM" id="Phobius"/>
    </source>
</evidence>
<reference evidence="3" key="1">
    <citation type="submission" date="2021-03" db="EMBL/GenBank/DDBJ databases">
        <authorList>
            <person name="Jaffe A."/>
        </authorList>
    </citation>
    <scope>NUCLEOTIDE SEQUENCE</scope>
    <source>
        <strain evidence="3">RIFCSPLOWO2_01_FULL_43_13</strain>
    </source>
</reference>
<organism evidence="3 4">
    <name type="scientific">Candidatus Iainarchaeum sp</name>
    <dbReference type="NCBI Taxonomy" id="3101447"/>
    <lineage>
        <taxon>Archaea</taxon>
        <taxon>Candidatus Iainarchaeota</taxon>
        <taxon>Candidatus Iainarchaeia</taxon>
        <taxon>Candidatus Iainarchaeales</taxon>
        <taxon>Candidatus Iainarchaeaceae</taxon>
        <taxon>Candidatus Iainarchaeum</taxon>
    </lineage>
</organism>
<sequence>MGKKIMEKKKFLNFGILLFILFFGASAFANTPVVAVTYPNAAGLFLKGNIDVNFTFTDANTAQTMGYDGNVWVSTGSRRYTHTIVGDANILDGNYGITCTGGAGSYSCGYAITSAAWITAGIGDGNFAIDINVMGFDKNSGTDASDNNFMVDNNKPLTRWNGDNNSWKNVAQTITLTCDDTNSGRYSVTSGCSSTQYRIDQNSTLGVSMGAWQTYSSAFTFSYDGNYAIDFNSTDIVGNIGDTNRRYVLIDTNTPADSVHATSSGQIDVQADINQTGIISSTVSTDLFIGKDQNFTFVVRNIYSSPVQASSWVDVNANFVDFNAADTNNWHPMVNLGDGNYRLDYNVGTFDINFMPKFAKVRIRDQAGNVTSALTDINSSGQGIIVYSMSRPAQLDGNTTNFQTIVNFESIPNMVFGVSGFGKVQFSSDINLGTFAQAEKLRTTLSTAFSISNISGTSDKNILVDSVAFSDLNSRAKVTVYNITHDFNSIGLKRGDNNCGIYCGAIDYNWQIGSIDFNVGSWSNYETDTNAPIILTTTNSKSAENIAVSATTNEKATCKYSTSNISSYDLMPSGTTTTASTSHTWSASSSNQTVPFYIMCRDMVDLNSTQALTTYTIGTLGDTPTPSPGPGGGIGGGGGGVSTGKERIIHKTSDTKPTAEDIRNLLTSAGASENAIEKASAAVGKTTVSREVNVEKITSATGVVTYTTTVTFTVSNPNKTKVLERVKVLVEVPKTVAATAEDLNIPAGTKYRIVKDDPIIEYEIDSISAEGSSAVSYTVPKRITETVADSIPQAVVAEFAEAEAPVTPPEEQPPAEEPPAEQPPAGGQLPAGEPPAAPDYTLPAIIIIIIVVIVAAFAMKGSGKKKHKLSYK</sequence>
<evidence type="ECO:0000256" key="1">
    <source>
        <dbReference type="SAM" id="MobiDB-lite"/>
    </source>
</evidence>
<evidence type="ECO:0000313" key="4">
    <source>
        <dbReference type="Proteomes" id="UP000680185"/>
    </source>
</evidence>
<name>A0A8T4KSF3_9ARCH</name>
<evidence type="ECO:0000313" key="3">
    <source>
        <dbReference type="EMBL" id="MBS3057963.1"/>
    </source>
</evidence>
<feature type="region of interest" description="Disordered" evidence="1">
    <location>
        <begin position="619"/>
        <end position="645"/>
    </location>
</feature>
<comment type="caution">
    <text evidence="3">The sequence shown here is derived from an EMBL/GenBank/DDBJ whole genome shotgun (WGS) entry which is preliminary data.</text>
</comment>
<keyword evidence="2" id="KW-0812">Transmembrane</keyword>
<dbReference type="Proteomes" id="UP000680185">
    <property type="component" value="Unassembled WGS sequence"/>
</dbReference>
<protein>
    <submittedName>
        <fullName evidence="3">Uncharacterized protein</fullName>
    </submittedName>
</protein>
<dbReference type="AlphaFoldDB" id="A0A8T4KSF3"/>
<gene>
    <name evidence="3" type="ORF">J4478_01010</name>
</gene>
<proteinExistence type="predicted"/>
<feature type="compositionally biased region" description="Pro residues" evidence="1">
    <location>
        <begin position="806"/>
        <end position="822"/>
    </location>
</feature>